<dbReference type="InterPro" id="IPR045012">
    <property type="entry name" value="NLP"/>
</dbReference>
<gene>
    <name evidence="3" type="ORF">Tci_037765</name>
</gene>
<dbReference type="PANTHER" id="PTHR32002:SF49">
    <property type="entry name" value="BILE ACID:SODIUM SYMPORTER_ARSENICAL RESISTANCE PROTEIN ACR3-RELATED"/>
    <property type="match status" value="1"/>
</dbReference>
<reference evidence="3" key="1">
    <citation type="journal article" date="2019" name="Sci. Rep.">
        <title>Draft genome of Tanacetum cinerariifolium, the natural source of mosquito coil.</title>
        <authorList>
            <person name="Yamashiro T."/>
            <person name="Shiraishi A."/>
            <person name="Satake H."/>
            <person name="Nakayama K."/>
        </authorList>
    </citation>
    <scope>NUCLEOTIDE SEQUENCE</scope>
</reference>
<dbReference type="PANTHER" id="PTHR32002">
    <property type="entry name" value="PROTEIN NLP8"/>
    <property type="match status" value="1"/>
</dbReference>
<feature type="domain" description="PB1" evidence="2">
    <location>
        <begin position="374"/>
        <end position="454"/>
    </location>
</feature>
<dbReference type="SUPFAM" id="SSF54277">
    <property type="entry name" value="CAD &amp; PB1 domains"/>
    <property type="match status" value="1"/>
</dbReference>
<dbReference type="Pfam" id="PF22922">
    <property type="entry name" value="GAF_NLP"/>
    <property type="match status" value="1"/>
</dbReference>
<dbReference type="EMBL" id="BKCJ010005267">
    <property type="protein sequence ID" value="GEU65787.1"/>
    <property type="molecule type" value="Genomic_DNA"/>
</dbReference>
<keyword evidence="1" id="KW-1133">Transmembrane helix</keyword>
<evidence type="ECO:0000259" key="2">
    <source>
        <dbReference type="SMART" id="SM00666"/>
    </source>
</evidence>
<protein>
    <recommendedName>
        <fullName evidence="2">PB1 domain-containing protein</fullName>
    </recommendedName>
</protein>
<keyword evidence="1" id="KW-0812">Transmembrane</keyword>
<dbReference type="Gene3D" id="3.10.20.90">
    <property type="entry name" value="Phosphatidylinositol 3-kinase Catalytic Subunit, Chain A, domain 1"/>
    <property type="match status" value="1"/>
</dbReference>
<dbReference type="SMART" id="SM00666">
    <property type="entry name" value="PB1"/>
    <property type="match status" value="1"/>
</dbReference>
<evidence type="ECO:0000256" key="1">
    <source>
        <dbReference type="SAM" id="Phobius"/>
    </source>
</evidence>
<sequence length="493" mass="55337">MSEKGMKMLVSKGRIPNLKTVTAEFCEPCVLGKQKKVIFKKIGHPPKSEKLERKHINIMTISETANEQEEEKYKKYKVSLTDGRFFSSFKLLKQALKSVGLSTFGVLYKTTSGLGHATHEIEQALEIVCEAHDLAVAQVWIPYENENRVTSWAGSVTKQMLAVKLTGSCVDSSDDILSPIKNYYHICEMLPLELGDGLVGSALQTNEPHFCKNIYELPMTDNKKKPLQKMSSLTKCSCFVICLRSIDNGDLDYAFEFLWPRSRNHFILLESLLLTLKSCLPNFKLASGEQLGNKISPILKALEAEDCISSSGLKCNTPPKQLPRECTRQQYGRPTNENAENLTGWQLTNFVKRKLSDVCESESDSNDDSPNQDILIINAEYADDVFRIHLPISLATLAVVKEEINKRCKLNPGTCKVKYLDEDEDWILMTSDAHLRRCISCWRSLDASSLLEASSMHSPAKKVLSLRALGAPALLLFSLWLMSVFMVLSAQIL</sequence>
<proteinExistence type="predicted"/>
<dbReference type="Pfam" id="PF00564">
    <property type="entry name" value="PB1"/>
    <property type="match status" value="1"/>
</dbReference>
<dbReference type="InterPro" id="IPR000270">
    <property type="entry name" value="PB1_dom"/>
</dbReference>
<name>A0A6L2LXV7_TANCI</name>
<dbReference type="AlphaFoldDB" id="A0A6L2LXV7"/>
<dbReference type="CDD" id="cd05992">
    <property type="entry name" value="PB1"/>
    <property type="match status" value="1"/>
</dbReference>
<evidence type="ECO:0000313" key="3">
    <source>
        <dbReference type="EMBL" id="GEU65787.1"/>
    </source>
</evidence>
<dbReference type="GO" id="GO:0003700">
    <property type="term" value="F:DNA-binding transcription factor activity"/>
    <property type="evidence" value="ECO:0007669"/>
    <property type="project" value="InterPro"/>
</dbReference>
<comment type="caution">
    <text evidence="3">The sequence shown here is derived from an EMBL/GenBank/DDBJ whole genome shotgun (WGS) entry which is preliminary data.</text>
</comment>
<accession>A0A6L2LXV7</accession>
<feature type="transmembrane region" description="Helical" evidence="1">
    <location>
        <begin position="464"/>
        <end position="488"/>
    </location>
</feature>
<organism evidence="3">
    <name type="scientific">Tanacetum cinerariifolium</name>
    <name type="common">Dalmatian daisy</name>
    <name type="synonym">Chrysanthemum cinerariifolium</name>
    <dbReference type="NCBI Taxonomy" id="118510"/>
    <lineage>
        <taxon>Eukaryota</taxon>
        <taxon>Viridiplantae</taxon>
        <taxon>Streptophyta</taxon>
        <taxon>Embryophyta</taxon>
        <taxon>Tracheophyta</taxon>
        <taxon>Spermatophyta</taxon>
        <taxon>Magnoliopsida</taxon>
        <taxon>eudicotyledons</taxon>
        <taxon>Gunneridae</taxon>
        <taxon>Pentapetalae</taxon>
        <taxon>asterids</taxon>
        <taxon>campanulids</taxon>
        <taxon>Asterales</taxon>
        <taxon>Asteraceae</taxon>
        <taxon>Asteroideae</taxon>
        <taxon>Anthemideae</taxon>
        <taxon>Anthemidinae</taxon>
        <taxon>Tanacetum</taxon>
    </lineage>
</organism>
<keyword evidence="1" id="KW-0472">Membrane</keyword>
<dbReference type="InterPro" id="IPR055081">
    <property type="entry name" value="NLP1-9_GAF"/>
</dbReference>